<comment type="caution">
    <text evidence="2">The sequence shown here is derived from an EMBL/GenBank/DDBJ whole genome shotgun (WGS) entry which is preliminary data.</text>
</comment>
<feature type="compositionally biased region" description="Basic and acidic residues" evidence="1">
    <location>
        <begin position="672"/>
        <end position="694"/>
    </location>
</feature>
<organism evidence="2 3">
    <name type="scientific">Cryptosporidium xiaoi</name>
    <dbReference type="NCBI Taxonomy" id="659607"/>
    <lineage>
        <taxon>Eukaryota</taxon>
        <taxon>Sar</taxon>
        <taxon>Alveolata</taxon>
        <taxon>Apicomplexa</taxon>
        <taxon>Conoidasida</taxon>
        <taxon>Coccidia</taxon>
        <taxon>Eucoccidiorida</taxon>
        <taxon>Eimeriorina</taxon>
        <taxon>Cryptosporidiidae</taxon>
        <taxon>Cryptosporidium</taxon>
    </lineage>
</organism>
<keyword evidence="3" id="KW-1185">Reference proteome</keyword>
<dbReference type="Proteomes" id="UP001311799">
    <property type="component" value="Unassembled WGS sequence"/>
</dbReference>
<feature type="compositionally biased region" description="Basic and acidic residues" evidence="1">
    <location>
        <begin position="262"/>
        <end position="274"/>
    </location>
</feature>
<dbReference type="AlphaFoldDB" id="A0AAV9XTA3"/>
<gene>
    <name evidence="2" type="ORF">RS030_81269</name>
</gene>
<feature type="compositionally biased region" description="Basic and acidic residues" evidence="1">
    <location>
        <begin position="701"/>
        <end position="711"/>
    </location>
</feature>
<evidence type="ECO:0008006" key="4">
    <source>
        <dbReference type="Google" id="ProtNLM"/>
    </source>
</evidence>
<evidence type="ECO:0000256" key="1">
    <source>
        <dbReference type="SAM" id="MobiDB-lite"/>
    </source>
</evidence>
<name>A0AAV9XTA3_9CRYT</name>
<reference evidence="2 3" key="1">
    <citation type="submission" date="2023-10" db="EMBL/GenBank/DDBJ databases">
        <title>Comparative genomics analysis reveals potential genetic determinants of host preference in Cryptosporidium xiaoi.</title>
        <authorList>
            <person name="Xiao L."/>
            <person name="Li J."/>
        </authorList>
    </citation>
    <scope>NUCLEOTIDE SEQUENCE [LARGE SCALE GENOMIC DNA]</scope>
    <source>
        <strain evidence="2 3">52996</strain>
    </source>
</reference>
<proteinExistence type="predicted"/>
<dbReference type="EMBL" id="JAWDEY010000036">
    <property type="protein sequence ID" value="KAK6587713.1"/>
    <property type="molecule type" value="Genomic_DNA"/>
</dbReference>
<accession>A0AAV9XTA3</accession>
<feature type="region of interest" description="Disordered" evidence="1">
    <location>
        <begin position="262"/>
        <end position="284"/>
    </location>
</feature>
<feature type="region of interest" description="Disordered" evidence="1">
    <location>
        <begin position="665"/>
        <end position="711"/>
    </location>
</feature>
<evidence type="ECO:0000313" key="2">
    <source>
        <dbReference type="EMBL" id="KAK6587713.1"/>
    </source>
</evidence>
<sequence>MLNFCSTEFIEGVIPFSEKLDGLLVESLPDCVVWKDETKEYLVNRTGIAKLSKELIKLGIPKGDIIKSALLVIVSANNKDEGDSEWSIQDQKILIFLVGNLELVKAGQNDIVFWLDIVFEMLGLLRKNGLISLSKWICTCFDVFDWSITNPNIPFINKNEIHQEVDSTANSHTGDVSSQSPPTALQRQLAQAKFVGLLKAINRKLLGYGNYKEAGILKSFVYSILPSNQAGICRKTFTTRGYTGYNIKESVKRVFEVYSNSSKEETNSDTNTEKEEGEMICEKEESDQKQTELRRIIESSRLVECIFDSYLKVDHFFQAPYEFLISGEGNVLSYNKEKIDGISKDIEAIVMYFEEYKAMDCFNIRTNRKKEYLSKYIFSQNYNQNFHFTSLESKFEGIPSAFDFSYFRYNFAYRLSFLVCNYFSQVNDNIKSTNDYILDKLIPLLKRCLASLEKHSTENKFSIVNFINNMLKYELFWLLWKGNNCVDVEFNPCRVEPTVDSDDKTLDTINNEVKKRKIEEHTKTTKYISQEVFDKYINFVERNHIFGDDSSEDNDSQLKDVYYIRNVKKPDFSRERESLFLEPINSDEYINKSVNKKILCKFNDYKEKMLVDLNPDNGIEESEKSIRNPLFKWRCDRLFKRFQLEDLNSLDLLKLSKNDLEDSVCRQSSDLKNGEPNETDKSVETENCRDKSDLTQDIEMDTTKDKQGNNEETKVEIEFLRLFGGKKSR</sequence>
<protein>
    <recommendedName>
        <fullName evidence="4">Timeless N-terminal domain-containing protein</fullName>
    </recommendedName>
</protein>
<evidence type="ECO:0000313" key="3">
    <source>
        <dbReference type="Proteomes" id="UP001311799"/>
    </source>
</evidence>